<reference evidence="1 2" key="1">
    <citation type="submission" date="2016-09" db="EMBL/GenBank/DDBJ databases">
        <title>Xenorhabdus thuongxuanensis sp. nov. and Xenorhabdus eapokensis sp. nov., isolated from Steinernema species.</title>
        <authorList>
            <person name="Kaempfer P."/>
            <person name="Tobias N.J."/>
            <person name="Phan Ke L."/>
            <person name="Bode H.B."/>
            <person name="Glaeser S.P."/>
        </authorList>
    </citation>
    <scope>NUCLEOTIDE SEQUENCE [LARGE SCALE GENOMIC DNA]</scope>
    <source>
        <strain evidence="1 2">DL20</strain>
    </source>
</reference>
<evidence type="ECO:0008006" key="3">
    <source>
        <dbReference type="Google" id="ProtNLM"/>
    </source>
</evidence>
<dbReference type="EMBL" id="MKGQ01000053">
    <property type="protein sequence ID" value="OKO99469.1"/>
    <property type="molecule type" value="Genomic_DNA"/>
</dbReference>
<evidence type="ECO:0000313" key="2">
    <source>
        <dbReference type="Proteomes" id="UP000186268"/>
    </source>
</evidence>
<dbReference type="STRING" id="1873482.Xedl_03639"/>
<comment type="caution">
    <text evidence="1">The sequence shown here is derived from an EMBL/GenBank/DDBJ whole genome shotgun (WGS) entry which is preliminary data.</text>
</comment>
<accession>A0A1Q5TGY7</accession>
<dbReference type="Proteomes" id="UP000186268">
    <property type="component" value="Unassembled WGS sequence"/>
</dbReference>
<protein>
    <recommendedName>
        <fullName evidence="3">Carrier domain-containing protein</fullName>
    </recommendedName>
</protein>
<dbReference type="Gene3D" id="1.10.1200.10">
    <property type="entry name" value="ACP-like"/>
    <property type="match status" value="1"/>
</dbReference>
<dbReference type="OrthoDB" id="7065718at2"/>
<organism evidence="1 2">
    <name type="scientific">Xenorhabdus eapokensis</name>
    <dbReference type="NCBI Taxonomy" id="1873482"/>
    <lineage>
        <taxon>Bacteria</taxon>
        <taxon>Pseudomonadati</taxon>
        <taxon>Pseudomonadota</taxon>
        <taxon>Gammaproteobacteria</taxon>
        <taxon>Enterobacterales</taxon>
        <taxon>Morganellaceae</taxon>
        <taxon>Xenorhabdus</taxon>
    </lineage>
</organism>
<gene>
    <name evidence="1" type="ORF">Xedl_03639</name>
</gene>
<name>A0A1Q5TGY7_9GAMM</name>
<dbReference type="RefSeq" id="WP_074025159.1">
    <property type="nucleotide sequence ID" value="NZ_CAWNAG010000162.1"/>
</dbReference>
<dbReference type="InterPro" id="IPR036736">
    <property type="entry name" value="ACP-like_sf"/>
</dbReference>
<proteinExistence type="predicted"/>
<sequence length="100" mass="11099">MKDKIRHVIIQSVTELNATLPEPLPIENGNECFIYRHDSHLDSISLVMLIADLESKLEDDFDVSLTLANEKSMSAKNSPFSSVGRLTDYVADLIGEPHSA</sequence>
<dbReference type="AlphaFoldDB" id="A0A1Q5TGY7"/>
<keyword evidence="2" id="KW-1185">Reference proteome</keyword>
<evidence type="ECO:0000313" key="1">
    <source>
        <dbReference type="EMBL" id="OKO99469.1"/>
    </source>
</evidence>